<evidence type="ECO:0000313" key="1">
    <source>
        <dbReference type="EnsemblPlants" id="OB05G30540.1"/>
    </source>
</evidence>
<evidence type="ECO:0000313" key="2">
    <source>
        <dbReference type="Proteomes" id="UP000006038"/>
    </source>
</evidence>
<protein>
    <submittedName>
        <fullName evidence="1">Uncharacterized protein</fullName>
    </submittedName>
</protein>
<reference evidence="1" key="2">
    <citation type="submission" date="2013-04" db="UniProtKB">
        <authorList>
            <consortium name="EnsemblPlants"/>
        </authorList>
    </citation>
    <scope>IDENTIFICATION</scope>
</reference>
<proteinExistence type="predicted"/>
<dbReference type="Gramene" id="OB05G30540.1">
    <property type="protein sequence ID" value="OB05G30540.1"/>
    <property type="gene ID" value="OB05G30540"/>
</dbReference>
<accession>J3M8Y0</accession>
<keyword evidence="2" id="KW-1185">Reference proteome</keyword>
<dbReference type="HOGENOM" id="CLU_1301370_0_0_1"/>
<sequence>MGVIISVCVKTNLRASGLMLMDRLGHCSPSASRPESPHRTAQQHPWVGPTTRLASSSFTPPALACARAEPAAGDHRRRRRLIARGEFPGTPLLYHGGLTRFARLSPDEDSRIISGGREHREGESSLKRMGMKVQALMTHILASSDNSESLKEKRDKLDDFGLPSEDLGMMTTIQHSLILVKIHRRSYQVQMGQTSHLTLMIFVTRLLNLVPW</sequence>
<name>J3M8Y0_ORYBR</name>
<dbReference type="AlphaFoldDB" id="J3M8Y0"/>
<dbReference type="Proteomes" id="UP000006038">
    <property type="component" value="Chromosome 5"/>
</dbReference>
<dbReference type="EnsemblPlants" id="OB05G30540.1">
    <property type="protein sequence ID" value="OB05G30540.1"/>
    <property type="gene ID" value="OB05G30540"/>
</dbReference>
<organism evidence="1">
    <name type="scientific">Oryza brachyantha</name>
    <name type="common">malo sina</name>
    <dbReference type="NCBI Taxonomy" id="4533"/>
    <lineage>
        <taxon>Eukaryota</taxon>
        <taxon>Viridiplantae</taxon>
        <taxon>Streptophyta</taxon>
        <taxon>Embryophyta</taxon>
        <taxon>Tracheophyta</taxon>
        <taxon>Spermatophyta</taxon>
        <taxon>Magnoliopsida</taxon>
        <taxon>Liliopsida</taxon>
        <taxon>Poales</taxon>
        <taxon>Poaceae</taxon>
        <taxon>BOP clade</taxon>
        <taxon>Oryzoideae</taxon>
        <taxon>Oryzeae</taxon>
        <taxon>Oryzinae</taxon>
        <taxon>Oryza</taxon>
    </lineage>
</organism>
<reference evidence="1" key="1">
    <citation type="journal article" date="2013" name="Nat. Commun.">
        <title>Whole-genome sequencing of Oryza brachyantha reveals mechanisms underlying Oryza genome evolution.</title>
        <authorList>
            <person name="Chen J."/>
            <person name="Huang Q."/>
            <person name="Gao D."/>
            <person name="Wang J."/>
            <person name="Lang Y."/>
            <person name="Liu T."/>
            <person name="Li B."/>
            <person name="Bai Z."/>
            <person name="Luis Goicoechea J."/>
            <person name="Liang C."/>
            <person name="Chen C."/>
            <person name="Zhang W."/>
            <person name="Sun S."/>
            <person name="Liao Y."/>
            <person name="Zhang X."/>
            <person name="Yang L."/>
            <person name="Song C."/>
            <person name="Wang M."/>
            <person name="Shi J."/>
            <person name="Liu G."/>
            <person name="Liu J."/>
            <person name="Zhou H."/>
            <person name="Zhou W."/>
            <person name="Yu Q."/>
            <person name="An N."/>
            <person name="Chen Y."/>
            <person name="Cai Q."/>
            <person name="Wang B."/>
            <person name="Liu B."/>
            <person name="Min J."/>
            <person name="Huang Y."/>
            <person name="Wu H."/>
            <person name="Li Z."/>
            <person name="Zhang Y."/>
            <person name="Yin Y."/>
            <person name="Song W."/>
            <person name="Jiang J."/>
            <person name="Jackson S.A."/>
            <person name="Wing R.A."/>
            <person name="Wang J."/>
            <person name="Chen M."/>
        </authorList>
    </citation>
    <scope>NUCLEOTIDE SEQUENCE [LARGE SCALE GENOMIC DNA]</scope>
    <source>
        <strain evidence="1">cv. IRGC 101232</strain>
    </source>
</reference>